<dbReference type="InterPro" id="IPR027417">
    <property type="entry name" value="P-loop_NTPase"/>
</dbReference>
<dbReference type="InterPro" id="IPR003439">
    <property type="entry name" value="ABC_transporter-like_ATP-bd"/>
</dbReference>
<keyword evidence="7" id="KW-1185">Reference proteome</keyword>
<dbReference type="OrthoDB" id="7336028at2"/>
<dbReference type="SUPFAM" id="SSF52540">
    <property type="entry name" value="P-loop containing nucleoside triphosphate hydrolases"/>
    <property type="match status" value="1"/>
</dbReference>
<feature type="domain" description="ABC transporter" evidence="5">
    <location>
        <begin position="18"/>
        <end position="250"/>
    </location>
</feature>
<keyword evidence="3" id="KW-0547">Nucleotide-binding</keyword>
<dbReference type="PROSITE" id="PS00211">
    <property type="entry name" value="ABC_TRANSPORTER_1"/>
    <property type="match status" value="1"/>
</dbReference>
<dbReference type="PANTHER" id="PTHR42788:SF13">
    <property type="entry name" value="ALIPHATIC SULFONATES IMPORT ATP-BINDING PROTEIN SSUB"/>
    <property type="match status" value="1"/>
</dbReference>
<organism evidence="6 7">
    <name type="scientific">Vineibacter terrae</name>
    <dbReference type="NCBI Taxonomy" id="2586908"/>
    <lineage>
        <taxon>Bacteria</taxon>
        <taxon>Pseudomonadati</taxon>
        <taxon>Pseudomonadota</taxon>
        <taxon>Alphaproteobacteria</taxon>
        <taxon>Hyphomicrobiales</taxon>
        <taxon>Vineibacter</taxon>
    </lineage>
</organism>
<evidence type="ECO:0000256" key="3">
    <source>
        <dbReference type="ARBA" id="ARBA00022741"/>
    </source>
</evidence>
<dbReference type="GO" id="GO:0016887">
    <property type="term" value="F:ATP hydrolysis activity"/>
    <property type="evidence" value="ECO:0007669"/>
    <property type="project" value="InterPro"/>
</dbReference>
<name>A0A5C8PIR8_9HYPH</name>
<comment type="similarity">
    <text evidence="1">Belongs to the ABC transporter superfamily.</text>
</comment>
<dbReference type="InterPro" id="IPR017871">
    <property type="entry name" value="ABC_transporter-like_CS"/>
</dbReference>
<reference evidence="6 7" key="1">
    <citation type="submission" date="2019-06" db="EMBL/GenBank/DDBJ databases">
        <title>New taxonomy in bacterial strain CC-CFT640, isolated from vineyard.</title>
        <authorList>
            <person name="Lin S.-Y."/>
            <person name="Tsai C.-F."/>
            <person name="Young C.-C."/>
        </authorList>
    </citation>
    <scope>NUCLEOTIDE SEQUENCE [LARGE SCALE GENOMIC DNA]</scope>
    <source>
        <strain evidence="6 7">CC-CFT640</strain>
    </source>
</reference>
<protein>
    <submittedName>
        <fullName evidence="6">ABC transporter ATP-binding protein</fullName>
    </submittedName>
</protein>
<evidence type="ECO:0000256" key="1">
    <source>
        <dbReference type="ARBA" id="ARBA00005417"/>
    </source>
</evidence>
<evidence type="ECO:0000256" key="4">
    <source>
        <dbReference type="ARBA" id="ARBA00022840"/>
    </source>
</evidence>
<proteinExistence type="inferred from homology"/>
<gene>
    <name evidence="6" type="ORF">FHP25_20665</name>
</gene>
<dbReference type="RefSeq" id="WP_147848868.1">
    <property type="nucleotide sequence ID" value="NZ_VDUZ01000024.1"/>
</dbReference>
<dbReference type="Gene3D" id="3.40.50.300">
    <property type="entry name" value="P-loop containing nucleotide triphosphate hydrolases"/>
    <property type="match status" value="1"/>
</dbReference>
<evidence type="ECO:0000256" key="2">
    <source>
        <dbReference type="ARBA" id="ARBA00022448"/>
    </source>
</evidence>
<sequence length="271" mass="29941">MDVILSEAAPRTDLDLAIRVERVSHAFQTPAGTPVLALDDVSFDVPRGQFLALVGASGCGKTTILNMAAGLVQPVAGTVVVNGARVTRPSRRTGYMFARDGLLPWRSARRNIEVGLELRGVPVSERRATGSRLLDLVGLKAFGSSYPWQLSQGMRQRVALARTLAIDPDTLLMDEPFAALDAQTKLMLQTEFLRIWERDRKTVLFVTHDLAEAVALADRVIVLTCRPGRIQADIAIDLPRPRDPERIRFDHHYLRLSERVWQALKAGEAAS</sequence>
<dbReference type="Proteomes" id="UP000321638">
    <property type="component" value="Unassembled WGS sequence"/>
</dbReference>
<dbReference type="GO" id="GO:0005524">
    <property type="term" value="F:ATP binding"/>
    <property type="evidence" value="ECO:0007669"/>
    <property type="project" value="UniProtKB-KW"/>
</dbReference>
<dbReference type="PANTHER" id="PTHR42788">
    <property type="entry name" value="TAURINE IMPORT ATP-BINDING PROTEIN-RELATED"/>
    <property type="match status" value="1"/>
</dbReference>
<dbReference type="EMBL" id="VDUZ01000024">
    <property type="protein sequence ID" value="TXL73594.1"/>
    <property type="molecule type" value="Genomic_DNA"/>
</dbReference>
<dbReference type="PROSITE" id="PS50893">
    <property type="entry name" value="ABC_TRANSPORTER_2"/>
    <property type="match status" value="1"/>
</dbReference>
<evidence type="ECO:0000259" key="5">
    <source>
        <dbReference type="PROSITE" id="PS50893"/>
    </source>
</evidence>
<dbReference type="AlphaFoldDB" id="A0A5C8PIR8"/>
<dbReference type="CDD" id="cd03293">
    <property type="entry name" value="ABC_NrtD_SsuB_transporters"/>
    <property type="match status" value="1"/>
</dbReference>
<dbReference type="Pfam" id="PF00005">
    <property type="entry name" value="ABC_tran"/>
    <property type="match status" value="1"/>
</dbReference>
<dbReference type="SMART" id="SM00382">
    <property type="entry name" value="AAA"/>
    <property type="match status" value="1"/>
</dbReference>
<dbReference type="InterPro" id="IPR050166">
    <property type="entry name" value="ABC_transporter_ATP-bind"/>
</dbReference>
<evidence type="ECO:0000313" key="6">
    <source>
        <dbReference type="EMBL" id="TXL73594.1"/>
    </source>
</evidence>
<keyword evidence="4 6" id="KW-0067">ATP-binding</keyword>
<keyword evidence="2" id="KW-0813">Transport</keyword>
<accession>A0A5C8PIR8</accession>
<comment type="caution">
    <text evidence="6">The sequence shown here is derived from an EMBL/GenBank/DDBJ whole genome shotgun (WGS) entry which is preliminary data.</text>
</comment>
<evidence type="ECO:0000313" key="7">
    <source>
        <dbReference type="Proteomes" id="UP000321638"/>
    </source>
</evidence>
<dbReference type="InterPro" id="IPR003593">
    <property type="entry name" value="AAA+_ATPase"/>
</dbReference>